<evidence type="ECO:0000256" key="1">
    <source>
        <dbReference type="SAM" id="Phobius"/>
    </source>
</evidence>
<proteinExistence type="predicted"/>
<name>A0ABT0Z7G8_9FLAO</name>
<accession>A0ABT0Z7G8</accession>
<comment type="caution">
    <text evidence="2">The sequence shown here is derived from an EMBL/GenBank/DDBJ whole genome shotgun (WGS) entry which is preliminary data.</text>
</comment>
<feature type="transmembrane region" description="Helical" evidence="1">
    <location>
        <begin position="34"/>
        <end position="52"/>
    </location>
</feature>
<keyword evidence="1" id="KW-0812">Transmembrane</keyword>
<gene>
    <name evidence="2" type="ORF">NE848_17220</name>
</gene>
<organism evidence="2 3">
    <name type="scientific">Gramella jeungdoensis</name>
    <dbReference type="NCBI Taxonomy" id="708091"/>
    <lineage>
        <taxon>Bacteria</taxon>
        <taxon>Pseudomonadati</taxon>
        <taxon>Bacteroidota</taxon>
        <taxon>Flavobacteriia</taxon>
        <taxon>Flavobacteriales</taxon>
        <taxon>Flavobacteriaceae</taxon>
        <taxon>Christiangramia</taxon>
    </lineage>
</organism>
<keyword evidence="1" id="KW-1133">Transmembrane helix</keyword>
<evidence type="ECO:0000313" key="2">
    <source>
        <dbReference type="EMBL" id="MCM8571140.1"/>
    </source>
</evidence>
<reference evidence="2" key="1">
    <citation type="submission" date="2022-06" db="EMBL/GenBank/DDBJ databases">
        <title>Gramella sediminis sp. nov., isolated from deep-sea sediment of the Indian Ocean.</title>
        <authorList>
            <person name="Yang L."/>
        </authorList>
    </citation>
    <scope>NUCLEOTIDE SEQUENCE</scope>
    <source>
        <strain evidence="2">HMD3159</strain>
    </source>
</reference>
<evidence type="ECO:0000313" key="3">
    <source>
        <dbReference type="Proteomes" id="UP001155077"/>
    </source>
</evidence>
<dbReference type="EMBL" id="JAMSCK010000015">
    <property type="protein sequence ID" value="MCM8571140.1"/>
    <property type="molecule type" value="Genomic_DNA"/>
</dbReference>
<sequence length="56" mass="6013">MIDIILGILTIVAGILILKYYFGLKKNEKGGLTIKLIGAGIGAILIGITLILREIF</sequence>
<protein>
    <submittedName>
        <fullName evidence="2">Uncharacterized protein</fullName>
    </submittedName>
</protein>
<keyword evidence="3" id="KW-1185">Reference proteome</keyword>
<dbReference type="Proteomes" id="UP001155077">
    <property type="component" value="Unassembled WGS sequence"/>
</dbReference>
<dbReference type="RefSeq" id="WP_252115854.1">
    <property type="nucleotide sequence ID" value="NZ_JAMSCK010000015.1"/>
</dbReference>
<feature type="transmembrane region" description="Helical" evidence="1">
    <location>
        <begin position="6"/>
        <end position="22"/>
    </location>
</feature>
<keyword evidence="1" id="KW-0472">Membrane</keyword>